<evidence type="ECO:0000256" key="5">
    <source>
        <dbReference type="HAMAP-Rule" id="MF_01883"/>
    </source>
</evidence>
<keyword evidence="6" id="KW-0328">Glycosyltransferase</keyword>
<dbReference type="InterPro" id="IPR017555">
    <property type="entry name" value="TriPribosyl-deP-CoA_syn"/>
</dbReference>
<reference evidence="6 7" key="1">
    <citation type="journal article" date="2020" name="Antonie Van Leeuwenhoek">
        <title>Stenotrophomonas cyclobalanopsidis sp. nov., isolated from the leaf spot disease of Cyclobalanopsis patelliformis.</title>
        <authorList>
            <person name="Bian D.R."/>
            <person name="Xue H."/>
            <person name="Piao C.G."/>
            <person name="Li Y."/>
        </authorList>
    </citation>
    <scope>NUCLEOTIDE SEQUENCE [LARGE SCALE GENOMIC DNA]</scope>
    <source>
        <strain evidence="6 7">TPQG1-4</strain>
    </source>
</reference>
<comment type="catalytic activity">
    <reaction evidence="1 5">
        <text>3'-dephospho-CoA + ATP = 2'-(5''-triphospho-alpha-D-ribosyl)-3'-dephospho-CoA + adenine</text>
        <dbReference type="Rhea" id="RHEA:15117"/>
        <dbReference type="ChEBI" id="CHEBI:16708"/>
        <dbReference type="ChEBI" id="CHEBI:30616"/>
        <dbReference type="ChEBI" id="CHEBI:57328"/>
        <dbReference type="ChEBI" id="CHEBI:61378"/>
        <dbReference type="EC" id="2.4.2.52"/>
    </reaction>
</comment>
<dbReference type="EC" id="2.4.2.52" evidence="5"/>
<name>A0ABQ6SWQ7_9GAMM</name>
<evidence type="ECO:0000256" key="4">
    <source>
        <dbReference type="ARBA" id="ARBA00022840"/>
    </source>
</evidence>
<keyword evidence="7" id="KW-1185">Reference proteome</keyword>
<evidence type="ECO:0000313" key="6">
    <source>
        <dbReference type="EMBL" id="KAA8994415.1"/>
    </source>
</evidence>
<evidence type="ECO:0000256" key="1">
    <source>
        <dbReference type="ARBA" id="ARBA00001210"/>
    </source>
</evidence>
<keyword evidence="2 5" id="KW-0808">Transferase</keyword>
<dbReference type="HAMAP" id="MF_01883">
    <property type="entry name" value="MdcB"/>
    <property type="match status" value="1"/>
</dbReference>
<accession>A0ABQ6SWQ7</accession>
<organism evidence="6 7">
    <name type="scientific">Stenotrophomonas cyclobalanopsidis</name>
    <dbReference type="NCBI Taxonomy" id="2771362"/>
    <lineage>
        <taxon>Bacteria</taxon>
        <taxon>Pseudomonadati</taxon>
        <taxon>Pseudomonadota</taxon>
        <taxon>Gammaproteobacteria</taxon>
        <taxon>Lysobacterales</taxon>
        <taxon>Lysobacteraceae</taxon>
        <taxon>Stenotrophomonas</taxon>
    </lineage>
</organism>
<evidence type="ECO:0000256" key="3">
    <source>
        <dbReference type="ARBA" id="ARBA00022741"/>
    </source>
</evidence>
<comment type="similarity">
    <text evidence="5">Belongs to the CitG/MdcB family.</text>
</comment>
<dbReference type="PANTHER" id="PTHR30201">
    <property type="entry name" value="TRIPHOSPHORIBOSYL-DEPHOSPHO-COA SYNTHASE"/>
    <property type="match status" value="1"/>
</dbReference>
<dbReference type="Gene3D" id="1.10.4200.10">
    <property type="entry name" value="Triphosphoribosyl-dephospho-CoA protein"/>
    <property type="match status" value="1"/>
</dbReference>
<dbReference type="GO" id="GO:0046917">
    <property type="term" value="F:triphosphoribosyl-dephospho-CoA synthase activity"/>
    <property type="evidence" value="ECO:0007669"/>
    <property type="project" value="UniProtKB-EC"/>
</dbReference>
<keyword evidence="3 5" id="KW-0547">Nucleotide-binding</keyword>
<evidence type="ECO:0000256" key="2">
    <source>
        <dbReference type="ARBA" id="ARBA00022679"/>
    </source>
</evidence>
<dbReference type="RefSeq" id="WP_150455825.1">
    <property type="nucleotide sequence ID" value="NZ_VYKI01000033.1"/>
</dbReference>
<dbReference type="Proteomes" id="UP000326367">
    <property type="component" value="Unassembled WGS sequence"/>
</dbReference>
<dbReference type="InterPro" id="IPR002736">
    <property type="entry name" value="CitG"/>
</dbReference>
<comment type="function">
    <text evidence="5">Involved in the formation of 2-(5''-phosphoribosyl)-3'-dephosphocoenzyme-A, the prosthetic group of the acyl-carrier protein of the malonate decarboxylase.</text>
</comment>
<evidence type="ECO:0000313" key="7">
    <source>
        <dbReference type="Proteomes" id="UP000326367"/>
    </source>
</evidence>
<proteinExistence type="inferred from homology"/>
<gene>
    <name evidence="5 6" type="primary">mdcB</name>
    <name evidence="6" type="ORF">FJU31_17215</name>
</gene>
<keyword evidence="4 5" id="KW-0067">ATP-binding</keyword>
<protein>
    <recommendedName>
        <fullName evidence="5">Probable 2-(5''-triphosphoribosyl)-3'-dephosphocoenzyme-A synthase</fullName>
        <shortName evidence="5">2-(5''-triphosphoribosyl)-3'-dephospho-CoA synthase</shortName>
        <ecNumber evidence="5">2.4.2.52</ecNumber>
    </recommendedName>
</protein>
<dbReference type="GO" id="GO:0016757">
    <property type="term" value="F:glycosyltransferase activity"/>
    <property type="evidence" value="ECO:0007669"/>
    <property type="project" value="UniProtKB-KW"/>
</dbReference>
<dbReference type="Pfam" id="PF01874">
    <property type="entry name" value="CitG"/>
    <property type="match status" value="1"/>
</dbReference>
<sequence length="288" mass="30263">MNALAHADRPVARRVDSARLGRLAIASLHAELACAPKPGLVTPFNTGSHDDMDAGTFLRSLFALRHYFTAIADAGAADAPFASLRAHGIAAEHAMLRATGGINTHRGAIFSLGLLVAAAARCRRQHGQAAPAAPAAQVCLAVQHWADDFAAAPLDASSPGQRARLRHGVAGVREQAAAGYPLLRELAVPTLRHALHNGLPRDAAMSHTLMQLVAQVDDLNLLHRGGADGLAWAQQQARLFIEAGGAFAPGWQARLHDIGEGFVARRLSPGGSADLLACSWFLLQQEGA</sequence>
<comment type="caution">
    <text evidence="6">The sequence shown here is derived from an EMBL/GenBank/DDBJ whole genome shotgun (WGS) entry which is preliminary data.</text>
</comment>
<dbReference type="PANTHER" id="PTHR30201:SF2">
    <property type="entry name" value="2-(5''-TRIPHOSPHORIBOSYL)-3'-DEPHOSPHOCOENZYME-A SYNTHASE"/>
    <property type="match status" value="1"/>
</dbReference>
<dbReference type="NCBIfam" id="TIGR03132">
    <property type="entry name" value="malonate_mdcB"/>
    <property type="match status" value="1"/>
</dbReference>
<dbReference type="EMBL" id="VYKI01000033">
    <property type="protein sequence ID" value="KAA8994415.1"/>
    <property type="molecule type" value="Genomic_DNA"/>
</dbReference>